<dbReference type="Proteomes" id="UP001487740">
    <property type="component" value="Unassembled WGS sequence"/>
</dbReference>
<evidence type="ECO:0000256" key="1">
    <source>
        <dbReference type="ARBA" id="ARBA00007936"/>
    </source>
</evidence>
<dbReference type="InterPro" id="IPR002209">
    <property type="entry name" value="Fibroblast_GF_fam"/>
</dbReference>
<gene>
    <name evidence="3" type="ORF">O3P69_013713</name>
</gene>
<dbReference type="CDD" id="cd00058">
    <property type="entry name" value="beta-trefoil_FGF"/>
    <property type="match status" value="1"/>
</dbReference>
<proteinExistence type="inferred from homology"/>
<feature type="compositionally biased region" description="Basic residues" evidence="2">
    <location>
        <begin position="172"/>
        <end position="218"/>
    </location>
</feature>
<evidence type="ECO:0008006" key="5">
    <source>
        <dbReference type="Google" id="ProtNLM"/>
    </source>
</evidence>
<feature type="compositionally biased region" description="Basic residues" evidence="2">
    <location>
        <begin position="226"/>
        <end position="238"/>
    </location>
</feature>
<evidence type="ECO:0000256" key="2">
    <source>
        <dbReference type="SAM" id="MobiDB-lite"/>
    </source>
</evidence>
<dbReference type="InterPro" id="IPR008996">
    <property type="entry name" value="IL1/FGF"/>
</dbReference>
<keyword evidence="4" id="KW-1185">Reference proteome</keyword>
<name>A0AAW0SQL2_SCYPA</name>
<dbReference type="GO" id="GO:0008083">
    <property type="term" value="F:growth factor activity"/>
    <property type="evidence" value="ECO:0007669"/>
    <property type="project" value="InterPro"/>
</dbReference>
<evidence type="ECO:0000313" key="3">
    <source>
        <dbReference type="EMBL" id="KAK8377249.1"/>
    </source>
</evidence>
<dbReference type="InterPro" id="IPR056378">
    <property type="entry name" value="Let-756-like_FGF"/>
</dbReference>
<dbReference type="Pfam" id="PF00167">
    <property type="entry name" value="FGF"/>
    <property type="match status" value="1"/>
</dbReference>
<feature type="region of interest" description="Disordered" evidence="2">
    <location>
        <begin position="129"/>
        <end position="378"/>
    </location>
</feature>
<feature type="compositionally biased region" description="Basic residues" evidence="2">
    <location>
        <begin position="285"/>
        <end position="296"/>
    </location>
</feature>
<organism evidence="3 4">
    <name type="scientific">Scylla paramamosain</name>
    <name type="common">Mud crab</name>
    <dbReference type="NCBI Taxonomy" id="85552"/>
    <lineage>
        <taxon>Eukaryota</taxon>
        <taxon>Metazoa</taxon>
        <taxon>Ecdysozoa</taxon>
        <taxon>Arthropoda</taxon>
        <taxon>Crustacea</taxon>
        <taxon>Multicrustacea</taxon>
        <taxon>Malacostraca</taxon>
        <taxon>Eumalacostraca</taxon>
        <taxon>Eucarida</taxon>
        <taxon>Decapoda</taxon>
        <taxon>Pleocyemata</taxon>
        <taxon>Brachyura</taxon>
        <taxon>Eubrachyura</taxon>
        <taxon>Portunoidea</taxon>
        <taxon>Portunidae</taxon>
        <taxon>Portuninae</taxon>
        <taxon>Scylla</taxon>
    </lineage>
</organism>
<feature type="compositionally biased region" description="Basic residues" evidence="2">
    <location>
        <begin position="352"/>
        <end position="372"/>
    </location>
</feature>
<dbReference type="PANTHER" id="PTHR11486">
    <property type="entry name" value="FIBROBLAST GROWTH FACTOR"/>
    <property type="match status" value="1"/>
</dbReference>
<dbReference type="EMBL" id="JARAKH010000047">
    <property type="protein sequence ID" value="KAK8377249.1"/>
    <property type="molecule type" value="Genomic_DNA"/>
</dbReference>
<dbReference type="Gene3D" id="2.80.10.50">
    <property type="match status" value="1"/>
</dbReference>
<protein>
    <recommendedName>
        <fullName evidence="5">FGF</fullName>
    </recommendedName>
</protein>
<evidence type="ECO:0000313" key="4">
    <source>
        <dbReference type="Proteomes" id="UP001487740"/>
    </source>
</evidence>
<feature type="compositionally biased region" description="Low complexity" evidence="2">
    <location>
        <begin position="321"/>
        <end position="334"/>
    </location>
</feature>
<accession>A0AAW0SQL2</accession>
<dbReference type="AlphaFoldDB" id="A0AAW0SQL2"/>
<feature type="compositionally biased region" description="Low complexity" evidence="2">
    <location>
        <begin position="132"/>
        <end position="171"/>
    </location>
</feature>
<dbReference type="SUPFAM" id="SSF50353">
    <property type="entry name" value="Cytokine"/>
    <property type="match status" value="1"/>
</dbReference>
<feature type="compositionally biased region" description="Basic residues" evidence="2">
    <location>
        <begin position="267"/>
        <end position="278"/>
    </location>
</feature>
<reference evidence="3 4" key="1">
    <citation type="submission" date="2023-03" db="EMBL/GenBank/DDBJ databases">
        <title>High-quality genome of Scylla paramamosain provides insights in environmental adaptation.</title>
        <authorList>
            <person name="Zhang L."/>
        </authorList>
    </citation>
    <scope>NUCLEOTIDE SEQUENCE [LARGE SCALE GENOMIC DNA]</scope>
    <source>
        <strain evidence="3">LZ_2023a</strain>
        <tissue evidence="3">Muscle</tissue>
    </source>
</reference>
<sequence length="378" mass="42847">MPDGVLELQSQATGLYLCMNKHGFLYASCNRTAECEFVRKLEDTYYDTLRSHPYSRRYLAISTSGRIKRAREVKEHLGKEHFFLFPPLPRKRTNSIIKKYQKQLGRPLQRCAGYNEYSVAVAGDPRDAGQRVTDVTTTTTTTTTTSTTTTTTTTALPTTTVTTAPRSPSSARRCRKVNGKMRCRRCRTVKGKRKCRKSPKRCKNKKCKRKRKKQKRRKKDEEKRETRMRKRGERRRKAGTSSSPQAGDRGRRKKVEGKSEAAAGRGSHSRRTSQRRRPSGGGGSRRLRHQRRRNKTARSSITTTTTTTTTPKPPSQRRGSKTASGSSKAGLVPLTRPPRRPFPPAPSSARPYRVRHGHNAGRGRRPRGRRRPLTSTDA</sequence>
<comment type="caution">
    <text evidence="3">The sequence shown here is derived from an EMBL/GenBank/DDBJ whole genome shotgun (WGS) entry which is preliminary data.</text>
</comment>
<comment type="similarity">
    <text evidence="1">Belongs to the heparin-binding growth factors family.</text>
</comment>